<comment type="caution">
    <text evidence="3">The sequence shown here is derived from an EMBL/GenBank/DDBJ whole genome shotgun (WGS) entry which is preliminary data.</text>
</comment>
<dbReference type="Gene3D" id="1.10.10.10">
    <property type="entry name" value="Winged helix-like DNA-binding domain superfamily/Winged helix DNA-binding domain"/>
    <property type="match status" value="1"/>
</dbReference>
<organism evidence="3 4">
    <name type="scientific">Solihabitans fulvus</name>
    <dbReference type="NCBI Taxonomy" id="1892852"/>
    <lineage>
        <taxon>Bacteria</taxon>
        <taxon>Bacillati</taxon>
        <taxon>Actinomycetota</taxon>
        <taxon>Actinomycetes</taxon>
        <taxon>Pseudonocardiales</taxon>
        <taxon>Pseudonocardiaceae</taxon>
        <taxon>Solihabitans</taxon>
    </lineage>
</organism>
<dbReference type="InterPro" id="IPR053173">
    <property type="entry name" value="SAM-binding_MTase"/>
</dbReference>
<protein>
    <submittedName>
        <fullName evidence="3">Methyltransferase domain-containing protein</fullName>
    </submittedName>
</protein>
<dbReference type="GO" id="GO:0032259">
    <property type="term" value="P:methylation"/>
    <property type="evidence" value="ECO:0007669"/>
    <property type="project" value="UniProtKB-KW"/>
</dbReference>
<evidence type="ECO:0000313" key="4">
    <source>
        <dbReference type="Proteomes" id="UP000323454"/>
    </source>
</evidence>
<dbReference type="Pfam" id="PF21320">
    <property type="entry name" value="WHD_Rv2258c"/>
    <property type="match status" value="1"/>
</dbReference>
<dbReference type="Gene3D" id="3.40.50.150">
    <property type="entry name" value="Vaccinia Virus protein VP39"/>
    <property type="match status" value="1"/>
</dbReference>
<keyword evidence="4" id="KW-1185">Reference proteome</keyword>
<feature type="domain" description="Methyltransferase type 12" evidence="1">
    <location>
        <begin position="171"/>
        <end position="265"/>
    </location>
</feature>
<reference evidence="3 4" key="1">
    <citation type="submission" date="2019-09" db="EMBL/GenBank/DDBJ databases">
        <title>Goodfellowia gen. nov., a new genus of the Pseudonocardineae related to Actinoalloteichus, containing Goodfellowia coeruleoviolacea gen. nov., comb. nov. gen. nov., comb. nov.</title>
        <authorList>
            <person name="Labeda D."/>
        </authorList>
    </citation>
    <scope>NUCLEOTIDE SEQUENCE [LARGE SCALE GENOMIC DNA]</scope>
    <source>
        <strain evidence="3 4">AN110305</strain>
    </source>
</reference>
<gene>
    <name evidence="3" type="ORF">F0L68_04315</name>
</gene>
<keyword evidence="3" id="KW-0808">Transferase</keyword>
<dbReference type="OrthoDB" id="9801363at2"/>
<dbReference type="Proteomes" id="UP000323454">
    <property type="component" value="Unassembled WGS sequence"/>
</dbReference>
<proteinExistence type="predicted"/>
<name>A0A5B2XRW0_9PSEU</name>
<dbReference type="CDD" id="cd02440">
    <property type="entry name" value="AdoMet_MTases"/>
    <property type="match status" value="1"/>
</dbReference>
<dbReference type="InterPro" id="IPR036388">
    <property type="entry name" value="WH-like_DNA-bd_sf"/>
</dbReference>
<dbReference type="PANTHER" id="PTHR45128:SF2">
    <property type="entry name" value="METHYLTRANSFERASE DOMAIN-CONTAINING PROTEIN"/>
    <property type="match status" value="1"/>
</dbReference>
<accession>A0A5B2XRW0</accession>
<reference evidence="3 4" key="2">
    <citation type="submission" date="2019-09" db="EMBL/GenBank/DDBJ databases">
        <authorList>
            <person name="Jin C."/>
        </authorList>
    </citation>
    <scope>NUCLEOTIDE SEQUENCE [LARGE SCALE GENOMIC DNA]</scope>
    <source>
        <strain evidence="3 4">AN110305</strain>
    </source>
</reference>
<evidence type="ECO:0000313" key="3">
    <source>
        <dbReference type="EMBL" id="KAA2265855.1"/>
    </source>
</evidence>
<keyword evidence="3" id="KW-0489">Methyltransferase</keyword>
<dbReference type="InterPro" id="IPR029063">
    <property type="entry name" value="SAM-dependent_MTases_sf"/>
</dbReference>
<dbReference type="PANTHER" id="PTHR45128">
    <property type="entry name" value="METHYLTRANSFERASE TYPE 11"/>
    <property type="match status" value="1"/>
</dbReference>
<dbReference type="SUPFAM" id="SSF46785">
    <property type="entry name" value="Winged helix' DNA-binding domain"/>
    <property type="match status" value="1"/>
</dbReference>
<evidence type="ECO:0000259" key="2">
    <source>
        <dbReference type="Pfam" id="PF21320"/>
    </source>
</evidence>
<evidence type="ECO:0000259" key="1">
    <source>
        <dbReference type="Pfam" id="PF08242"/>
    </source>
</evidence>
<feature type="domain" description="S-adenosylmethionine-dependent methyltransferase Rv2258c-like winged HTH" evidence="2">
    <location>
        <begin position="16"/>
        <end position="85"/>
    </location>
</feature>
<dbReference type="AlphaFoldDB" id="A0A5B2XRW0"/>
<dbReference type="GO" id="GO:0008168">
    <property type="term" value="F:methyltransferase activity"/>
    <property type="evidence" value="ECO:0007669"/>
    <property type="project" value="UniProtKB-KW"/>
</dbReference>
<dbReference type="InterPro" id="IPR036390">
    <property type="entry name" value="WH_DNA-bd_sf"/>
</dbReference>
<dbReference type="EMBL" id="VUOB01000005">
    <property type="protein sequence ID" value="KAA2265855.1"/>
    <property type="molecule type" value="Genomic_DNA"/>
</dbReference>
<dbReference type="Pfam" id="PF08242">
    <property type="entry name" value="Methyltransf_12"/>
    <property type="match status" value="1"/>
</dbReference>
<dbReference type="InterPro" id="IPR048711">
    <property type="entry name" value="WHD_Rv2258c"/>
</dbReference>
<dbReference type="InterPro" id="IPR013217">
    <property type="entry name" value="Methyltransf_12"/>
</dbReference>
<dbReference type="SUPFAM" id="SSF53335">
    <property type="entry name" value="S-adenosyl-L-methionine-dependent methyltransferases"/>
    <property type="match status" value="1"/>
</dbReference>
<sequence>MFRAMLATQESFTAYLGAKLGLYRALHDHGPATVAQLAARTGLHHRYLREWLEQQASSGLLACDAADRPWPLRIYRLPPGHERVLIASDDALSLTSAAFLPVGGIAGALPSLLAAFRTGGGLSAEVFGADWRDGHGGANRAIYTHELVGWLGRHLPDVASRLSDGPSHIADIGCGAGWASISLARAHPRARVSAVDLDADAVAQARAHVQAAGLATRIDVRTLDAADLAGGDLFDLVCLFDVVHELAQPVPVLRVCRRLLAPTGTVLVLDSRVADAFHAPGDEIERFQYATSVLHCLPAGLAGDAAVGTGTVMRQGTVRGYAASSGFADVRSYDLDDRLHRLYRLEE</sequence>